<feature type="compositionally biased region" description="Acidic residues" evidence="2">
    <location>
        <begin position="126"/>
        <end position="139"/>
    </location>
</feature>
<gene>
    <name evidence="3" type="ORF">PROFUN_05525</name>
</gene>
<keyword evidence="4" id="KW-1185">Reference proteome</keyword>
<dbReference type="Proteomes" id="UP000241769">
    <property type="component" value="Unassembled WGS sequence"/>
</dbReference>
<proteinExistence type="predicted"/>
<dbReference type="AlphaFoldDB" id="A0A2P6NR04"/>
<evidence type="ECO:0000256" key="2">
    <source>
        <dbReference type="SAM" id="MobiDB-lite"/>
    </source>
</evidence>
<protein>
    <submittedName>
        <fullName evidence="3">Uncharacterized protein</fullName>
    </submittedName>
</protein>
<organism evidence="3 4">
    <name type="scientific">Planoprotostelium fungivorum</name>
    <dbReference type="NCBI Taxonomy" id="1890364"/>
    <lineage>
        <taxon>Eukaryota</taxon>
        <taxon>Amoebozoa</taxon>
        <taxon>Evosea</taxon>
        <taxon>Variosea</taxon>
        <taxon>Cavosteliida</taxon>
        <taxon>Cavosteliaceae</taxon>
        <taxon>Planoprotostelium</taxon>
    </lineage>
</organism>
<sequence length="533" mass="61704">MSEGSVVQQVEPSSQSQLPTSDTNDATWRIEIPITNEGPLIVDWERAIQGESEAEDGIEPENAFDEVIESNETNTEESLNDSEEEDGDASDIAIQILRKGRNRMADLIERTMRNAATREYKAHGDSDDEKFIDDSDLVDESQPHFDENYGEFFVHERDENDQRGKSAVKRRPAKMTEPSDTDFEKTPVVKKRKIEKKEEKKVKSEKKDAKEKKEKNGTKEKKEAKEKKEEKQKKKEEKQQKEEKQKKEKEEKEEDEDEDQGEKKKILKRIQQKEGVDEKEARKRLKDMCKESAKDTEIRKLLDALRTVFTTGENSGKFPDRAFYQVCMHSTQKFGLLTKPILEELVSVFKNQYKLNSLRSKYTKFHRCDRLIEEMKKKMDEKKKEIAKLNSDHPINPRTMAHVVVVSEVRNKLETLVTEYFDLVIAHYKQVHLKHSICPEEGQPFANRTPTHLLTLAAQQLSDVWSVTDQSMINALVEVYKTGKNKAKQETEKEKKKEEKKEEKSVGSVKPLSERRKTPVTSIPSPLPIVLNP</sequence>
<name>A0A2P6NR04_9EUKA</name>
<feature type="compositionally biased region" description="Basic and acidic residues" evidence="2">
    <location>
        <begin position="141"/>
        <end position="164"/>
    </location>
</feature>
<feature type="compositionally biased region" description="Basic and acidic residues" evidence="2">
    <location>
        <begin position="271"/>
        <end position="284"/>
    </location>
</feature>
<feature type="region of interest" description="Disordered" evidence="2">
    <location>
        <begin position="49"/>
        <end position="92"/>
    </location>
</feature>
<evidence type="ECO:0000256" key="1">
    <source>
        <dbReference type="SAM" id="Coils"/>
    </source>
</evidence>
<feature type="compositionally biased region" description="Basic and acidic residues" evidence="2">
    <location>
        <begin position="195"/>
        <end position="250"/>
    </location>
</feature>
<evidence type="ECO:0000313" key="4">
    <source>
        <dbReference type="Proteomes" id="UP000241769"/>
    </source>
</evidence>
<keyword evidence="1" id="KW-0175">Coiled coil</keyword>
<feature type="coiled-coil region" evidence="1">
    <location>
        <begin position="365"/>
        <end position="392"/>
    </location>
</feature>
<evidence type="ECO:0000313" key="3">
    <source>
        <dbReference type="EMBL" id="PRP86384.1"/>
    </source>
</evidence>
<feature type="region of interest" description="Disordered" evidence="2">
    <location>
        <begin position="1"/>
        <end position="26"/>
    </location>
</feature>
<reference evidence="3 4" key="1">
    <citation type="journal article" date="2018" name="Genome Biol. Evol.">
        <title>Multiple Roots of Fruiting Body Formation in Amoebozoa.</title>
        <authorList>
            <person name="Hillmann F."/>
            <person name="Forbes G."/>
            <person name="Novohradska S."/>
            <person name="Ferling I."/>
            <person name="Riege K."/>
            <person name="Groth M."/>
            <person name="Westermann M."/>
            <person name="Marz M."/>
            <person name="Spaller T."/>
            <person name="Winckler T."/>
            <person name="Schaap P."/>
            <person name="Glockner G."/>
        </authorList>
    </citation>
    <scope>NUCLEOTIDE SEQUENCE [LARGE SCALE GENOMIC DNA]</scope>
    <source>
        <strain evidence="3 4">Jena</strain>
    </source>
</reference>
<feature type="compositionally biased region" description="Acidic residues" evidence="2">
    <location>
        <begin position="251"/>
        <end position="260"/>
    </location>
</feature>
<feature type="compositionally biased region" description="Acidic residues" evidence="2">
    <location>
        <begin position="52"/>
        <end position="89"/>
    </location>
</feature>
<accession>A0A2P6NR04</accession>
<dbReference type="EMBL" id="MDYQ01000032">
    <property type="protein sequence ID" value="PRP86384.1"/>
    <property type="molecule type" value="Genomic_DNA"/>
</dbReference>
<feature type="compositionally biased region" description="Basic and acidic residues" evidence="2">
    <location>
        <begin position="487"/>
        <end position="505"/>
    </location>
</feature>
<dbReference type="InParanoid" id="A0A2P6NR04"/>
<feature type="region of interest" description="Disordered" evidence="2">
    <location>
        <begin position="484"/>
        <end position="533"/>
    </location>
</feature>
<comment type="caution">
    <text evidence="3">The sequence shown here is derived from an EMBL/GenBank/DDBJ whole genome shotgun (WGS) entry which is preliminary data.</text>
</comment>
<feature type="region of interest" description="Disordered" evidence="2">
    <location>
        <begin position="118"/>
        <end position="284"/>
    </location>
</feature>
<feature type="compositionally biased region" description="Low complexity" evidence="2">
    <location>
        <begin position="1"/>
        <end position="17"/>
    </location>
</feature>